<evidence type="ECO:0000256" key="1">
    <source>
        <dbReference type="ARBA" id="ARBA00022729"/>
    </source>
</evidence>
<dbReference type="InterPro" id="IPR013517">
    <property type="entry name" value="FG-GAP"/>
</dbReference>
<dbReference type="EMBL" id="VYQF01000011">
    <property type="protein sequence ID" value="KAA9035687.1"/>
    <property type="molecule type" value="Genomic_DNA"/>
</dbReference>
<keyword evidence="5" id="KW-1185">Reference proteome</keyword>
<dbReference type="PROSITE" id="PS51257">
    <property type="entry name" value="PROKAR_LIPOPROTEIN"/>
    <property type="match status" value="1"/>
</dbReference>
<evidence type="ECO:0000256" key="2">
    <source>
        <dbReference type="SAM" id="SignalP"/>
    </source>
</evidence>
<feature type="domain" description="ASPIC/UnbV" evidence="3">
    <location>
        <begin position="540"/>
        <end position="605"/>
    </location>
</feature>
<dbReference type="InterPro" id="IPR028994">
    <property type="entry name" value="Integrin_alpha_N"/>
</dbReference>
<feature type="chain" id="PRO_5023827528" evidence="2">
    <location>
        <begin position="19"/>
        <end position="1127"/>
    </location>
</feature>
<sequence length="1127" mass="125054">MRNLIISFILLSLITSCASPKKRNGLFFSILPSSQTGVDFNNAIVENDSTNMFVNEYTYMGGGVGIGDFNNDGLPDIFFTGSQVNCALYINKGNMHFEDITKSAGVTTSAWCTGVSIVDINNDGWPDIYVSVSGNVPGNKRKNLLYINQHNLTFKEEAAEYGLADSSYSTQAVFFDYDKDGRLDMYLLNHTLNDHRPNDIRDNRIDSDAIAADKLYHNEGISAGMDHPVFKDVSKQAGIIEDGNGLGVTVSDYNGDGYPDIYVANDYIKNDLLWLNNKNGTFSNCISSAIKHQSYSSMGADAADLNNDDKTDIITLDMQPETSERKKMMYSFLNDQRHQLEMDKGYQPEYIHNMLQLNNGTRQMNNRKEPFFSEIGEMAGIAETDWSWSVLIADLDNDGWKDVHITNGLGRDPTNIDFLEYRHQTVMASGIPDNDPAQIKIFMDHLAQLGSVSLNNYLYLNNGGLSFQDISAAVGINQKSISNGAAYVDLDNDGNLDLVTNNINGNAFIIHNEMGAQTDTLKKNSYLEIKLNGDTLNKEGIGTVLYAYSNGVTQMLEQYPVRGYLSTVDSRLHFGFGQHNCDSLKITWPDGKMQLIKHPPLNKILFVSYKNAALENARTDSISDSNFADVTQSLNIDFQHKETTFFDYGFQPLLQQKYSQEGPFLSTGDMNGDGLEDFFIGGAFKQSGNVFLQQKNGTFKSKDLTTGTKYEEDMQSVLFDANGDGYPDLFIAGGSSEFDPTSSFYRPRLYLNDGKGNFKSDSLAFSPIIRTPAKAIAIADMDGDGDMDIFIGGRVTLGTYPFPPRSYLLRNDRGRFTDVTRSVCPELEDIGLINSAQWIDIDGDKKPELIMAVDWAPIRIFKNNGTTLTEITTQTGLQNFPGLWRSFVVTDIDHDGDLDIVAGNIGLNNPYHINQQQPAELIAKDFDGNGTIEDILCYYIKDNSGKYILSSGISRDDWARQMPSIKKKYEQNSSYAKASMDELFNKEMMTGATVLKCSEARSGYFENNGKGQFTFHPFPLMAQEAPVNAIVCDDVNADGMTDVIIAGNEYQGNVMPGRYDASYGLLLTGMGKGQFKVVPPASSGLIIDGDVKDLKIITVGKRKILLSAVNDSKMKAFSINKNKHEKF</sequence>
<dbReference type="Gene3D" id="2.40.128.340">
    <property type="match status" value="1"/>
</dbReference>
<keyword evidence="1 2" id="KW-0732">Signal</keyword>
<dbReference type="Proteomes" id="UP000326903">
    <property type="component" value="Unassembled WGS sequence"/>
</dbReference>
<name>A0A5J5IC82_9BACT</name>
<proteinExistence type="predicted"/>
<dbReference type="Pfam" id="PF07593">
    <property type="entry name" value="UnbV_ASPIC"/>
    <property type="match status" value="1"/>
</dbReference>
<comment type="caution">
    <text evidence="4">The sequence shown here is derived from an EMBL/GenBank/DDBJ whole genome shotgun (WGS) entry which is preliminary data.</text>
</comment>
<evidence type="ECO:0000313" key="5">
    <source>
        <dbReference type="Proteomes" id="UP000326903"/>
    </source>
</evidence>
<evidence type="ECO:0000259" key="3">
    <source>
        <dbReference type="Pfam" id="PF07593"/>
    </source>
</evidence>
<feature type="signal peptide" evidence="2">
    <location>
        <begin position="1"/>
        <end position="18"/>
    </location>
</feature>
<dbReference type="SUPFAM" id="SSF69318">
    <property type="entry name" value="Integrin alpha N-terminal domain"/>
    <property type="match status" value="3"/>
</dbReference>
<gene>
    <name evidence="4" type="ORF">FW778_20910</name>
</gene>
<dbReference type="PANTHER" id="PTHR16026:SF0">
    <property type="entry name" value="CARTILAGE ACIDIC PROTEIN 1"/>
    <property type="match status" value="1"/>
</dbReference>
<dbReference type="RefSeq" id="WP_150416843.1">
    <property type="nucleotide sequence ID" value="NZ_VYQF01000011.1"/>
</dbReference>
<organism evidence="4 5">
    <name type="scientific">Ginsengibacter hankyongi</name>
    <dbReference type="NCBI Taxonomy" id="2607284"/>
    <lineage>
        <taxon>Bacteria</taxon>
        <taxon>Pseudomonadati</taxon>
        <taxon>Bacteroidota</taxon>
        <taxon>Chitinophagia</taxon>
        <taxon>Chitinophagales</taxon>
        <taxon>Chitinophagaceae</taxon>
        <taxon>Ginsengibacter</taxon>
    </lineage>
</organism>
<dbReference type="Pfam" id="PF13517">
    <property type="entry name" value="FG-GAP_3"/>
    <property type="match status" value="4"/>
</dbReference>
<dbReference type="AlphaFoldDB" id="A0A5J5IC82"/>
<accession>A0A5J5IC82</accession>
<reference evidence="4 5" key="1">
    <citation type="submission" date="2019-09" db="EMBL/GenBank/DDBJ databases">
        <title>Draft genome sequence of Ginsengibacter sp. BR5-29.</title>
        <authorList>
            <person name="Im W.-T."/>
        </authorList>
    </citation>
    <scope>NUCLEOTIDE SEQUENCE [LARGE SCALE GENOMIC DNA]</scope>
    <source>
        <strain evidence="4 5">BR5-29</strain>
    </source>
</reference>
<dbReference type="InterPro" id="IPR011519">
    <property type="entry name" value="UnbV_ASPIC"/>
</dbReference>
<dbReference type="InterPro" id="IPR027039">
    <property type="entry name" value="Crtac1"/>
</dbReference>
<protein>
    <submittedName>
        <fullName evidence="4">VCBS repeat-containing protein</fullName>
    </submittedName>
</protein>
<dbReference type="PANTHER" id="PTHR16026">
    <property type="entry name" value="CARTILAGE ACIDIC PROTEIN 1"/>
    <property type="match status" value="1"/>
</dbReference>
<evidence type="ECO:0000313" key="4">
    <source>
        <dbReference type="EMBL" id="KAA9035687.1"/>
    </source>
</evidence>
<dbReference type="Gene3D" id="2.130.10.130">
    <property type="entry name" value="Integrin alpha, N-terminal"/>
    <property type="match status" value="3"/>
</dbReference>